<reference evidence="1 2" key="1">
    <citation type="submission" date="2021-07" db="EMBL/GenBank/DDBJ databases">
        <title>Flavobacterium sp. nov. isolated from sediment on the Taihu Lake.</title>
        <authorList>
            <person name="Qu J.-H."/>
        </authorList>
    </citation>
    <scope>NUCLEOTIDE SEQUENCE [LARGE SCALE GENOMIC DNA]</scope>
    <source>
        <strain evidence="1 2">NAS39</strain>
    </source>
</reference>
<evidence type="ECO:0000313" key="1">
    <source>
        <dbReference type="EMBL" id="MBW4360936.1"/>
    </source>
</evidence>
<dbReference type="Proteomes" id="UP000812031">
    <property type="component" value="Unassembled WGS sequence"/>
</dbReference>
<organism evidence="1 2">
    <name type="scientific">Flavobacterium taihuense</name>
    <dbReference type="NCBI Taxonomy" id="2857508"/>
    <lineage>
        <taxon>Bacteria</taxon>
        <taxon>Pseudomonadati</taxon>
        <taxon>Bacteroidota</taxon>
        <taxon>Flavobacteriia</taxon>
        <taxon>Flavobacteriales</taxon>
        <taxon>Flavobacteriaceae</taxon>
        <taxon>Flavobacterium</taxon>
    </lineage>
</organism>
<proteinExistence type="predicted"/>
<name>A0ABS6XW84_9FLAO</name>
<comment type="caution">
    <text evidence="1">The sequence shown here is derived from an EMBL/GenBank/DDBJ whole genome shotgun (WGS) entry which is preliminary data.</text>
</comment>
<dbReference type="InterPro" id="IPR011463">
    <property type="entry name" value="DUF1569"/>
</dbReference>
<gene>
    <name evidence="1" type="ORF">KZH69_10610</name>
</gene>
<dbReference type="EMBL" id="JAHWYN010000008">
    <property type="protein sequence ID" value="MBW4360936.1"/>
    <property type="molecule type" value="Genomic_DNA"/>
</dbReference>
<keyword evidence="2" id="KW-1185">Reference proteome</keyword>
<dbReference type="Pfam" id="PF07606">
    <property type="entry name" value="DUF1569"/>
    <property type="match status" value="1"/>
</dbReference>
<evidence type="ECO:0000313" key="2">
    <source>
        <dbReference type="Proteomes" id="UP000812031"/>
    </source>
</evidence>
<dbReference type="RefSeq" id="WP_219317420.1">
    <property type="nucleotide sequence ID" value="NZ_JAHWYN010000008.1"/>
</dbReference>
<accession>A0ABS6XW84</accession>
<sequence length="154" mass="17899">MEELKKLLIALESKIPNQEILSPLVSKSSVGWHIEHALLTMNLVIESIQKSKPEHYKRTFNFNRFLVFTLNKIPRGRVRAPKAVQPNQDFNSDSLKNHLEKGKKNLNKLSTLNANNYFEHPFMGHLKLKSTIKFIKIHTNHHIKIIDDIIESKI</sequence>
<protein>
    <submittedName>
        <fullName evidence="1">DUF1569 domain-containing protein</fullName>
    </submittedName>
</protein>